<evidence type="ECO:0000313" key="9">
    <source>
        <dbReference type="EMBL" id="OQV18823.1"/>
    </source>
</evidence>
<feature type="transmembrane region" description="Helical" evidence="7">
    <location>
        <begin position="540"/>
        <end position="558"/>
    </location>
</feature>
<dbReference type="InterPro" id="IPR036259">
    <property type="entry name" value="MFS_trans_sf"/>
</dbReference>
<feature type="transmembrane region" description="Helical" evidence="7">
    <location>
        <begin position="631"/>
        <end position="654"/>
    </location>
</feature>
<dbReference type="Pfam" id="PF12832">
    <property type="entry name" value="MFS_1_like"/>
    <property type="match status" value="1"/>
</dbReference>
<dbReference type="Gene3D" id="1.20.1250.20">
    <property type="entry name" value="MFS general substrate transporter like domains"/>
    <property type="match status" value="2"/>
</dbReference>
<gene>
    <name evidence="9" type="ORF">BV898_07080</name>
</gene>
<accession>A0A1W0WUJ3</accession>
<dbReference type="SUPFAM" id="SSF103473">
    <property type="entry name" value="MFS general substrate transporter"/>
    <property type="match status" value="1"/>
</dbReference>
<feature type="transmembrane region" description="Helical" evidence="7">
    <location>
        <begin position="475"/>
        <end position="495"/>
    </location>
</feature>
<feature type="compositionally biased region" description="Low complexity" evidence="6">
    <location>
        <begin position="50"/>
        <end position="69"/>
    </location>
</feature>
<protein>
    <submittedName>
        <fullName evidence="9">Major facilitator superfamily domain-containing protein 6</fullName>
    </submittedName>
</protein>
<dbReference type="PANTHER" id="PTHR16172">
    <property type="entry name" value="MAJOR FACILITATOR SUPERFAMILY DOMAIN-CONTAINING PROTEIN 6-LIKE"/>
    <property type="match status" value="1"/>
</dbReference>
<dbReference type="InterPro" id="IPR051717">
    <property type="entry name" value="MFS_MFSD6"/>
</dbReference>
<dbReference type="Proteomes" id="UP000192578">
    <property type="component" value="Unassembled WGS sequence"/>
</dbReference>
<sequence length="735" mass="82644">MQRQESRPLDNEGYHGPKITFGIDLPEDTWQKNATGRDINSPPYNYNSTNNNNNNNNNGDGGNNNNNNGSAFRNPHDLFQHGATKGQKFMEKVREEFSTGFIIPKIFYFFFFCAFGSFFPLMAIYFKNLAFTAGQAGILIGIRPFVEFASTPIWAKIIDKIGRLKWILMFSLVCLIGFTLALSQIRPKHSGCLAWNLTHYWFLDPVFVDTDDEDLSVFPHTNTVPEHSMLLHLPPDHVVGFSPMRLKQYPIVNYQDEDENVNEWLKPPFSAAVYRHAHVERTFWLLLLVVILSEFFAAPAIPLADAATIASLPPGEVNRHARQRMFGSFGWGLAMFCVGFVLDHSAMIGWHPCNIDDAHERNYTYCFAAFTTFMLIATITATRFKLNNLPKQFIGVGGSIRQIFGGLGTQPMDTKYTYPQSSARLDEEYQDEGMLDAPIITTNMADDLEEVDNNPLRSDYGTLLTVFRTYGNAKFFTMLYAGWFFGFGTALTFSWQFWHLQDLGGKASVFGIASIINHTCEILSFFVASKLIKKIGTYKAVYLSFILKGMRFLFLSWISNPWWVLPFAVMQGFTHALEWIAICSYFSLLTISTQGLQPAAQGILQIAQHGLGRACGSILGGFFMEAYGSTLLFRCYGIMCFVMVGGLSGFFWFYRRYYEHGGTSVDCDQPMHLLQEGPNYLNPHGVPGTSVSRSPSPIPNRMRQEQAAAAAGNVDSRTGSPTTQMHSTASYGAMH</sequence>
<dbReference type="AlphaFoldDB" id="A0A1W0WUJ3"/>
<evidence type="ECO:0000256" key="4">
    <source>
        <dbReference type="ARBA" id="ARBA00022989"/>
    </source>
</evidence>
<organism evidence="9 10">
    <name type="scientific">Hypsibius exemplaris</name>
    <name type="common">Freshwater tardigrade</name>
    <dbReference type="NCBI Taxonomy" id="2072580"/>
    <lineage>
        <taxon>Eukaryota</taxon>
        <taxon>Metazoa</taxon>
        <taxon>Ecdysozoa</taxon>
        <taxon>Tardigrada</taxon>
        <taxon>Eutardigrada</taxon>
        <taxon>Parachela</taxon>
        <taxon>Hypsibioidea</taxon>
        <taxon>Hypsibiidae</taxon>
        <taxon>Hypsibius</taxon>
    </lineage>
</organism>
<dbReference type="EMBL" id="MTYJ01000045">
    <property type="protein sequence ID" value="OQV18823.1"/>
    <property type="molecule type" value="Genomic_DNA"/>
</dbReference>
<evidence type="ECO:0000256" key="7">
    <source>
        <dbReference type="SAM" id="Phobius"/>
    </source>
</evidence>
<comment type="similarity">
    <text evidence="2">Belongs to the major facilitator superfamily. MFSD6 family.</text>
</comment>
<dbReference type="CDD" id="cd17335">
    <property type="entry name" value="MFS_MFSD6"/>
    <property type="match status" value="1"/>
</dbReference>
<dbReference type="GO" id="GO:0016020">
    <property type="term" value="C:membrane"/>
    <property type="evidence" value="ECO:0007669"/>
    <property type="project" value="UniProtKB-SubCell"/>
</dbReference>
<keyword evidence="3 7" id="KW-0812">Transmembrane</keyword>
<evidence type="ECO:0000256" key="1">
    <source>
        <dbReference type="ARBA" id="ARBA00004141"/>
    </source>
</evidence>
<dbReference type="PANTHER" id="PTHR16172:SF2">
    <property type="entry name" value="MAJOR FACILITATOR SUPERFAMILY DOMAIN-CONTAINING PROTEIN 6"/>
    <property type="match status" value="1"/>
</dbReference>
<evidence type="ECO:0000256" key="3">
    <source>
        <dbReference type="ARBA" id="ARBA00022692"/>
    </source>
</evidence>
<feature type="domain" description="Major facilitator superfamily associated" evidence="8">
    <location>
        <begin position="105"/>
        <end position="634"/>
    </location>
</feature>
<feature type="compositionally biased region" description="Basic and acidic residues" evidence="6">
    <location>
        <begin position="1"/>
        <end position="15"/>
    </location>
</feature>
<comment type="caution">
    <text evidence="9">The sequence shown here is derived from an EMBL/GenBank/DDBJ whole genome shotgun (WGS) entry which is preliminary data.</text>
</comment>
<dbReference type="InterPro" id="IPR024989">
    <property type="entry name" value="MFS_assoc_dom"/>
</dbReference>
<feature type="transmembrane region" description="Helical" evidence="7">
    <location>
        <begin position="106"/>
        <end position="126"/>
    </location>
</feature>
<evidence type="ECO:0000313" key="10">
    <source>
        <dbReference type="Proteomes" id="UP000192578"/>
    </source>
</evidence>
<feature type="region of interest" description="Disordered" evidence="6">
    <location>
        <begin position="684"/>
        <end position="735"/>
    </location>
</feature>
<evidence type="ECO:0000259" key="8">
    <source>
        <dbReference type="Pfam" id="PF12832"/>
    </source>
</evidence>
<reference evidence="10" key="1">
    <citation type="submission" date="2017-01" db="EMBL/GenBank/DDBJ databases">
        <title>Comparative genomics of anhydrobiosis in the tardigrade Hypsibius dujardini.</title>
        <authorList>
            <person name="Yoshida Y."/>
            <person name="Koutsovoulos G."/>
            <person name="Laetsch D."/>
            <person name="Stevens L."/>
            <person name="Kumar S."/>
            <person name="Horikawa D."/>
            <person name="Ishino K."/>
            <person name="Komine S."/>
            <person name="Tomita M."/>
            <person name="Blaxter M."/>
            <person name="Arakawa K."/>
        </authorList>
    </citation>
    <scope>NUCLEOTIDE SEQUENCE [LARGE SCALE GENOMIC DNA]</scope>
    <source>
        <strain evidence="10">Z151</strain>
    </source>
</reference>
<feature type="transmembrane region" description="Helical" evidence="7">
    <location>
        <begin position="507"/>
        <end position="528"/>
    </location>
</feature>
<dbReference type="OrthoDB" id="5989317at2759"/>
<comment type="subcellular location">
    <subcellularLocation>
        <location evidence="1">Membrane</location>
        <topology evidence="1">Multi-pass membrane protein</topology>
    </subcellularLocation>
</comment>
<keyword evidence="10" id="KW-1185">Reference proteome</keyword>
<keyword evidence="4 7" id="KW-1133">Transmembrane helix</keyword>
<feature type="transmembrane region" description="Helical" evidence="7">
    <location>
        <begin position="362"/>
        <end position="382"/>
    </location>
</feature>
<feature type="compositionally biased region" description="Polar residues" evidence="6">
    <location>
        <begin position="715"/>
        <end position="735"/>
    </location>
</feature>
<feature type="transmembrane region" description="Helical" evidence="7">
    <location>
        <begin position="132"/>
        <end position="154"/>
    </location>
</feature>
<feature type="transmembrane region" description="Helical" evidence="7">
    <location>
        <begin position="166"/>
        <end position="185"/>
    </location>
</feature>
<proteinExistence type="inferred from homology"/>
<evidence type="ECO:0000256" key="2">
    <source>
        <dbReference type="ARBA" id="ARBA00005241"/>
    </source>
</evidence>
<evidence type="ECO:0000256" key="6">
    <source>
        <dbReference type="SAM" id="MobiDB-lite"/>
    </source>
</evidence>
<feature type="region of interest" description="Disordered" evidence="6">
    <location>
        <begin position="1"/>
        <end position="76"/>
    </location>
</feature>
<feature type="transmembrane region" description="Helical" evidence="7">
    <location>
        <begin position="325"/>
        <end position="342"/>
    </location>
</feature>
<feature type="transmembrane region" description="Helical" evidence="7">
    <location>
        <begin position="283"/>
        <end position="304"/>
    </location>
</feature>
<keyword evidence="5 7" id="KW-0472">Membrane</keyword>
<evidence type="ECO:0000256" key="5">
    <source>
        <dbReference type="ARBA" id="ARBA00023136"/>
    </source>
</evidence>
<name>A0A1W0WUJ3_HYPEX</name>